<name>A0A6I6C634_9MOLU</name>
<comment type="subcellular location">
    <subcellularLocation>
        <location evidence="1">Membrane</location>
        <topology evidence="1">Multi-pass membrane protein</topology>
    </subcellularLocation>
</comment>
<gene>
    <name evidence="6" type="ORF">STABA_v1c02430</name>
</gene>
<feature type="transmembrane region" description="Helical" evidence="5">
    <location>
        <begin position="268"/>
        <end position="292"/>
    </location>
</feature>
<sequence>MLNINKKNKTKNKAFEFLTIFSMAFGIVVGSGIYIKNRNEEGGVLDAANNNPYLAIIIWIFIGVVCTMMIISYVEISSAIKKDEHNTTLSWSAKFISRRSASVIAIFYISFYMPILASLGAIFTVSVFFDYGLNNFLQAMGKNTISETLTTAEYTALKVVLSSIILIGFQILNMFTQKPGRYIQTICTFIKFIPLIVVLIGGFVVFFTNNVVDASGNPDSTNSFENSTNKWEFWSFFATIVPIVFAFDGFIHAVTLQKDVENKKVVTPALFVGIISISVFYLLITIAIFIGGNDGNIFKLLNTIFIKVPILSFISKILIAFTVATLSNGYTTLIPKTIESASHEGFLYFGKNAKNISKRKASIISIIITLIIFYSTIIISLLITPLRDTNEINYAFISETISTSTVIFAFIVYYSLILAMVINRKTNKVKVNKIKGGLTIGIINIVILSLFMPYVYFEYLIRPFITHNKDAMICAAGSFAIIAIIAIYYGVNEFYLKRQKKLS</sequence>
<evidence type="ECO:0000313" key="7">
    <source>
        <dbReference type="Proteomes" id="UP000424468"/>
    </source>
</evidence>
<dbReference type="Pfam" id="PF13520">
    <property type="entry name" value="AA_permease_2"/>
    <property type="match status" value="1"/>
</dbReference>
<reference evidence="6 7" key="1">
    <citation type="submission" date="2019-11" db="EMBL/GenBank/DDBJ databases">
        <title>Complete genome sequence of Spiroplasma tabanidicola TAUS-1 (DSM 22603).</title>
        <authorList>
            <person name="Huang C.-T."/>
            <person name="Lin Y.-C."/>
            <person name="Kuo C.-H."/>
        </authorList>
    </citation>
    <scope>NUCLEOTIDE SEQUENCE [LARGE SCALE GENOMIC DNA]</scope>
    <source>
        <strain evidence="6 7">TAUS-1</strain>
    </source>
</reference>
<feature type="transmembrane region" description="Helical" evidence="5">
    <location>
        <begin position="156"/>
        <end position="176"/>
    </location>
</feature>
<feature type="transmembrane region" description="Helical" evidence="5">
    <location>
        <begin position="14"/>
        <end position="33"/>
    </location>
</feature>
<dbReference type="GO" id="GO:0015179">
    <property type="term" value="F:L-amino acid transmembrane transporter activity"/>
    <property type="evidence" value="ECO:0007669"/>
    <property type="project" value="TreeGrafter"/>
</dbReference>
<protein>
    <submittedName>
        <fullName evidence="6">Amino acid permease</fullName>
    </submittedName>
</protein>
<dbReference type="AlphaFoldDB" id="A0A6I6C634"/>
<keyword evidence="7" id="KW-1185">Reference proteome</keyword>
<dbReference type="Gene3D" id="1.20.1740.10">
    <property type="entry name" value="Amino acid/polyamine transporter I"/>
    <property type="match status" value="1"/>
</dbReference>
<feature type="transmembrane region" description="Helical" evidence="5">
    <location>
        <begin position="103"/>
        <end position="129"/>
    </location>
</feature>
<keyword evidence="4 5" id="KW-0472">Membrane</keyword>
<dbReference type="Proteomes" id="UP000424468">
    <property type="component" value="Chromosome"/>
</dbReference>
<dbReference type="PANTHER" id="PTHR11785">
    <property type="entry name" value="AMINO ACID TRANSPORTER"/>
    <property type="match status" value="1"/>
</dbReference>
<proteinExistence type="predicted"/>
<dbReference type="InterPro" id="IPR002293">
    <property type="entry name" value="AA/rel_permease1"/>
</dbReference>
<dbReference type="EMBL" id="CP046276">
    <property type="protein sequence ID" value="QGS51610.1"/>
    <property type="molecule type" value="Genomic_DNA"/>
</dbReference>
<evidence type="ECO:0000256" key="3">
    <source>
        <dbReference type="ARBA" id="ARBA00022989"/>
    </source>
</evidence>
<feature type="transmembrane region" description="Helical" evidence="5">
    <location>
        <begin position="361"/>
        <end position="383"/>
    </location>
</feature>
<feature type="transmembrane region" description="Helical" evidence="5">
    <location>
        <begin position="469"/>
        <end position="491"/>
    </location>
</feature>
<feature type="transmembrane region" description="Helical" evidence="5">
    <location>
        <begin position="233"/>
        <end position="256"/>
    </location>
</feature>
<feature type="transmembrane region" description="Helical" evidence="5">
    <location>
        <begin position="403"/>
        <end position="422"/>
    </location>
</feature>
<evidence type="ECO:0000256" key="1">
    <source>
        <dbReference type="ARBA" id="ARBA00004141"/>
    </source>
</evidence>
<organism evidence="6 7">
    <name type="scientific">Spiroplasma tabanidicola</name>
    <dbReference type="NCBI Taxonomy" id="324079"/>
    <lineage>
        <taxon>Bacteria</taxon>
        <taxon>Bacillati</taxon>
        <taxon>Mycoplasmatota</taxon>
        <taxon>Mollicutes</taxon>
        <taxon>Entomoplasmatales</taxon>
        <taxon>Spiroplasmataceae</taxon>
        <taxon>Spiroplasma</taxon>
    </lineage>
</organism>
<dbReference type="PIRSF" id="PIRSF006060">
    <property type="entry name" value="AA_transporter"/>
    <property type="match status" value="1"/>
</dbReference>
<dbReference type="GO" id="GO:0016020">
    <property type="term" value="C:membrane"/>
    <property type="evidence" value="ECO:0007669"/>
    <property type="project" value="UniProtKB-SubCell"/>
</dbReference>
<evidence type="ECO:0000256" key="2">
    <source>
        <dbReference type="ARBA" id="ARBA00022692"/>
    </source>
</evidence>
<dbReference type="InterPro" id="IPR050598">
    <property type="entry name" value="AminoAcid_Transporter"/>
</dbReference>
<feature type="transmembrane region" description="Helical" evidence="5">
    <location>
        <begin position="188"/>
        <end position="208"/>
    </location>
</feature>
<feature type="transmembrane region" description="Helical" evidence="5">
    <location>
        <begin position="304"/>
        <end position="326"/>
    </location>
</feature>
<evidence type="ECO:0000313" key="6">
    <source>
        <dbReference type="EMBL" id="QGS51610.1"/>
    </source>
</evidence>
<evidence type="ECO:0000256" key="4">
    <source>
        <dbReference type="ARBA" id="ARBA00023136"/>
    </source>
</evidence>
<dbReference type="KEGG" id="stab:STABA_v1c02430"/>
<dbReference type="PANTHER" id="PTHR11785:SF512">
    <property type="entry name" value="SOBREMESA, ISOFORM B"/>
    <property type="match status" value="1"/>
</dbReference>
<keyword evidence="2 5" id="KW-0812">Transmembrane</keyword>
<dbReference type="OrthoDB" id="392043at2"/>
<feature type="transmembrane region" description="Helical" evidence="5">
    <location>
        <begin position="434"/>
        <end position="457"/>
    </location>
</feature>
<accession>A0A6I6C634</accession>
<feature type="transmembrane region" description="Helical" evidence="5">
    <location>
        <begin position="53"/>
        <end position="74"/>
    </location>
</feature>
<keyword evidence="3 5" id="KW-1133">Transmembrane helix</keyword>
<evidence type="ECO:0000256" key="5">
    <source>
        <dbReference type="SAM" id="Phobius"/>
    </source>
</evidence>
<dbReference type="RefSeq" id="WP_156005752.1">
    <property type="nucleotide sequence ID" value="NZ_CP046276.1"/>
</dbReference>